<dbReference type="GeneID" id="20374326"/>
<reference evidence="2" key="1">
    <citation type="journal article" date="2013" name="BMC Genomics">
        <title>Genome and transcriptome sequencing of the halophilic fungus Wallemia ichthyophaga: haloadaptations present and absent.</title>
        <authorList>
            <person name="Zajc J."/>
            <person name="Liu Y."/>
            <person name="Dai W."/>
            <person name="Yang Z."/>
            <person name="Hu J."/>
            <person name="Gostincar C."/>
            <person name="Gunde-Cimerman N."/>
        </authorList>
    </citation>
    <scope>NUCLEOTIDE SEQUENCE [LARGE SCALE GENOMIC DNA]</scope>
    <source>
        <strain evidence="2">EXF-994 / CBS 113033</strain>
    </source>
</reference>
<dbReference type="OrthoDB" id="10493823at2759"/>
<name>R9ACG8_WALI9</name>
<organism evidence="1 2">
    <name type="scientific">Wallemia ichthyophaga (strain EXF-994 / CBS 113033)</name>
    <dbReference type="NCBI Taxonomy" id="1299270"/>
    <lineage>
        <taxon>Eukaryota</taxon>
        <taxon>Fungi</taxon>
        <taxon>Dikarya</taxon>
        <taxon>Basidiomycota</taxon>
        <taxon>Wallemiomycotina</taxon>
        <taxon>Wallemiomycetes</taxon>
        <taxon>Wallemiales</taxon>
        <taxon>Wallemiaceae</taxon>
        <taxon>Wallemia</taxon>
    </lineage>
</organism>
<keyword evidence="2" id="KW-1185">Reference proteome</keyword>
<sequence>MNVDLEEFRGVCENFYDKNKISNSTEAKDVDAFFIHASPAQRVDLTREQNKVRAEFHQRVENERRRVFEGLCVDTQVRRLPYSTIIDTLKQFIERHYNDNNRNPGIEMFLVALYTLLRLQRCYPRRLAWILDNSAFTENGHKDFTIDAYSLVVGVLGCEVIDRYKNTGTYVLPATLTNSELSGIARVLPFSVKRSTRILKSLQGDAEAGKKDKMAVGDVYESSSPRDYARKEGILSQLYNYILDIIL</sequence>
<evidence type="ECO:0000313" key="1">
    <source>
        <dbReference type="EMBL" id="EOQ99832.1"/>
    </source>
</evidence>
<dbReference type="KEGG" id="wic:J056_001374"/>
<dbReference type="AlphaFoldDB" id="R9ACG8"/>
<protein>
    <submittedName>
        <fullName evidence="1">Uncharacterized protein</fullName>
    </submittedName>
</protein>
<dbReference type="EMBL" id="KE007238">
    <property type="protein sequence ID" value="EOQ99832.1"/>
    <property type="molecule type" value="Genomic_DNA"/>
</dbReference>
<evidence type="ECO:0000313" key="2">
    <source>
        <dbReference type="Proteomes" id="UP000014064"/>
    </source>
</evidence>
<dbReference type="Proteomes" id="UP000014064">
    <property type="component" value="Unassembled WGS sequence"/>
</dbReference>
<dbReference type="RefSeq" id="XP_009269277.1">
    <property type="nucleotide sequence ID" value="XM_009271002.1"/>
</dbReference>
<gene>
    <name evidence="1" type="ORF">J056_001374</name>
</gene>
<accession>R9ACG8</accession>
<dbReference type="HOGENOM" id="CLU_1134306_0_0_1"/>
<dbReference type="OMA" id="TENGHKD"/>
<proteinExistence type="predicted"/>